<evidence type="ECO:0000313" key="3">
    <source>
        <dbReference type="EMBL" id="KAK7417743.1"/>
    </source>
</evidence>
<dbReference type="PROSITE" id="PS50948">
    <property type="entry name" value="PAN"/>
    <property type="match status" value="1"/>
</dbReference>
<feature type="chain" id="PRO_5045043719" description="Apple domain-containing protein" evidence="1">
    <location>
        <begin position="20"/>
        <end position="126"/>
    </location>
</feature>
<keyword evidence="4" id="KW-1185">Reference proteome</keyword>
<dbReference type="Proteomes" id="UP001498476">
    <property type="component" value="Unassembled WGS sequence"/>
</dbReference>
<comment type="caution">
    <text evidence="3">The sequence shown here is derived from an EMBL/GenBank/DDBJ whole genome shotgun (WGS) entry which is preliminary data.</text>
</comment>
<reference evidence="3 4" key="1">
    <citation type="journal article" date="2025" name="Microbiol. Resour. Announc.">
        <title>Draft genome sequences for Neonectria magnoliae and Neonectria punicea, canker pathogens of Liriodendron tulipifera and Acer saccharum in West Virginia.</title>
        <authorList>
            <person name="Petronek H.M."/>
            <person name="Kasson M.T."/>
            <person name="Metheny A.M."/>
            <person name="Stauder C.M."/>
            <person name="Lovett B."/>
            <person name="Lynch S.C."/>
            <person name="Garnas J.R."/>
            <person name="Kasson L.R."/>
            <person name="Stajich J.E."/>
        </authorList>
    </citation>
    <scope>NUCLEOTIDE SEQUENCE [LARGE SCALE GENOMIC DNA]</scope>
    <source>
        <strain evidence="3 4">NRRL 64653</strain>
    </source>
</reference>
<evidence type="ECO:0000256" key="1">
    <source>
        <dbReference type="SAM" id="SignalP"/>
    </source>
</evidence>
<feature type="signal peptide" evidence="1">
    <location>
        <begin position="1"/>
        <end position="19"/>
    </location>
</feature>
<dbReference type="InterPro" id="IPR006583">
    <property type="entry name" value="PAN-3_domain"/>
</dbReference>
<keyword evidence="1" id="KW-0732">Signal</keyword>
<sequence length="126" mass="13300">MFSKVITSFMALALAGVNAGPCKPASGPVTCNVYRAIPAASRTCGDVVGGANGAAYLLAAVGMDMALDDCRQLCVENAECILYQYNPQYCNLFSARFDTVGVSAIESEGVFYDVECVTCQTSRAEE</sequence>
<name>A0ABR1H9F5_9HYPO</name>
<dbReference type="Pfam" id="PF08277">
    <property type="entry name" value="PAN_3"/>
    <property type="match status" value="1"/>
</dbReference>
<dbReference type="InterPro" id="IPR003609">
    <property type="entry name" value="Pan_app"/>
</dbReference>
<gene>
    <name evidence="3" type="ORF">QQX98_004399</name>
</gene>
<feature type="domain" description="Apple" evidence="2">
    <location>
        <begin position="44"/>
        <end position="116"/>
    </location>
</feature>
<accession>A0ABR1H9F5</accession>
<evidence type="ECO:0000313" key="4">
    <source>
        <dbReference type="Proteomes" id="UP001498476"/>
    </source>
</evidence>
<dbReference type="EMBL" id="JAZAVJ010000054">
    <property type="protein sequence ID" value="KAK7417743.1"/>
    <property type="molecule type" value="Genomic_DNA"/>
</dbReference>
<proteinExistence type="predicted"/>
<evidence type="ECO:0000259" key="2">
    <source>
        <dbReference type="PROSITE" id="PS50948"/>
    </source>
</evidence>
<protein>
    <recommendedName>
        <fullName evidence="2">Apple domain-containing protein</fullName>
    </recommendedName>
</protein>
<organism evidence="3 4">
    <name type="scientific">Neonectria punicea</name>
    <dbReference type="NCBI Taxonomy" id="979145"/>
    <lineage>
        <taxon>Eukaryota</taxon>
        <taxon>Fungi</taxon>
        <taxon>Dikarya</taxon>
        <taxon>Ascomycota</taxon>
        <taxon>Pezizomycotina</taxon>
        <taxon>Sordariomycetes</taxon>
        <taxon>Hypocreomycetidae</taxon>
        <taxon>Hypocreales</taxon>
        <taxon>Nectriaceae</taxon>
        <taxon>Neonectria</taxon>
    </lineage>
</organism>